<evidence type="ECO:0000256" key="3">
    <source>
        <dbReference type="SAM" id="SignalP"/>
    </source>
</evidence>
<evidence type="ECO:0000256" key="1">
    <source>
        <dbReference type="ARBA" id="ARBA00023157"/>
    </source>
</evidence>
<keyword evidence="1" id="KW-1015">Disulfide bond</keyword>
<keyword evidence="3" id="KW-0732">Signal</keyword>
<dbReference type="AlphaFoldDB" id="A0A6V4WA18"/>
<feature type="compositionally biased region" description="Basic residues" evidence="2">
    <location>
        <begin position="176"/>
        <end position="191"/>
    </location>
</feature>
<dbReference type="PROSITE" id="PS51257">
    <property type="entry name" value="PROKAR_LIPOPROTEIN"/>
    <property type="match status" value="1"/>
</dbReference>
<accession>A0A6V4WA18</accession>
<dbReference type="PROSITE" id="PS50015">
    <property type="entry name" value="SAP_B"/>
    <property type="match status" value="1"/>
</dbReference>
<feature type="region of interest" description="Disordered" evidence="2">
    <location>
        <begin position="162"/>
        <end position="191"/>
    </location>
</feature>
<gene>
    <name evidence="5" type="ORF">CPOL0286_LOCUS13131</name>
</gene>
<name>A0A6V4WA18_9EUKA</name>
<feature type="compositionally biased region" description="Basic and acidic residues" evidence="2">
    <location>
        <begin position="162"/>
        <end position="175"/>
    </location>
</feature>
<feature type="chain" id="PRO_5030161097" description="Saposin B-type domain-containing protein" evidence="3">
    <location>
        <begin position="19"/>
        <end position="191"/>
    </location>
</feature>
<dbReference type="InterPro" id="IPR008139">
    <property type="entry name" value="SaposinB_dom"/>
</dbReference>
<protein>
    <recommendedName>
        <fullName evidence="4">Saposin B-type domain-containing protein</fullName>
    </recommendedName>
</protein>
<organism evidence="5">
    <name type="scientific">Prymnesium polylepis</name>
    <dbReference type="NCBI Taxonomy" id="72548"/>
    <lineage>
        <taxon>Eukaryota</taxon>
        <taxon>Haptista</taxon>
        <taxon>Haptophyta</taxon>
        <taxon>Prymnesiophyceae</taxon>
        <taxon>Prymnesiales</taxon>
        <taxon>Prymnesiaceae</taxon>
        <taxon>Prymnesium</taxon>
    </lineage>
</organism>
<sequence length="191" mass="21737">MRRTTLFGLLLLASCVVAQLVDDDYQKYAKKLSEQNLYQQDDEETLNRGKAIACGLCNLALMAIKGQYTMNREGTLGRKFSEEEGMDRLEKICKKLAPSMAKKMQGYAEDTLMICKRVVREHGQDMLDALSVGDDTNDFCQEEAGLCPMGHDKMLKMAGDVVKQEREDEEKEKAKEKPKKKKKKRVAKDEM</sequence>
<evidence type="ECO:0000313" key="5">
    <source>
        <dbReference type="EMBL" id="CAE2242221.1"/>
    </source>
</evidence>
<feature type="signal peptide" evidence="3">
    <location>
        <begin position="1"/>
        <end position="18"/>
    </location>
</feature>
<reference evidence="5" key="1">
    <citation type="submission" date="2021-01" db="EMBL/GenBank/DDBJ databases">
        <authorList>
            <person name="Corre E."/>
            <person name="Pelletier E."/>
            <person name="Niang G."/>
            <person name="Scheremetjew M."/>
            <person name="Finn R."/>
            <person name="Kale V."/>
            <person name="Holt S."/>
            <person name="Cochrane G."/>
            <person name="Meng A."/>
            <person name="Brown T."/>
            <person name="Cohen L."/>
        </authorList>
    </citation>
    <scope>NUCLEOTIDE SEQUENCE</scope>
    <source>
        <strain evidence="5">UIO037</strain>
    </source>
</reference>
<dbReference type="EMBL" id="HBKO01028828">
    <property type="protein sequence ID" value="CAE2242221.1"/>
    <property type="molecule type" value="Transcribed_RNA"/>
</dbReference>
<evidence type="ECO:0000256" key="2">
    <source>
        <dbReference type="SAM" id="MobiDB-lite"/>
    </source>
</evidence>
<dbReference type="Gene3D" id="1.10.225.10">
    <property type="entry name" value="Saposin-like"/>
    <property type="match status" value="1"/>
</dbReference>
<proteinExistence type="predicted"/>
<evidence type="ECO:0000259" key="4">
    <source>
        <dbReference type="PROSITE" id="PS50015"/>
    </source>
</evidence>
<feature type="domain" description="Saposin B-type" evidence="4">
    <location>
        <begin position="50"/>
        <end position="151"/>
    </location>
</feature>